<dbReference type="RefSeq" id="WP_094983890.1">
    <property type="nucleotide sequence ID" value="NZ_NHNI01000001.1"/>
</dbReference>
<accession>A0A266Q8F8</accession>
<evidence type="ECO:0000256" key="1">
    <source>
        <dbReference type="ARBA" id="ARBA00007228"/>
    </source>
</evidence>
<dbReference type="Pfam" id="PF22435">
    <property type="entry name" value="MRM3-like_sub_bind"/>
    <property type="match status" value="1"/>
</dbReference>
<dbReference type="Gene3D" id="3.30.1330.30">
    <property type="match status" value="1"/>
</dbReference>
<evidence type="ECO:0000259" key="4">
    <source>
        <dbReference type="SMART" id="SM00967"/>
    </source>
</evidence>
<comment type="similarity">
    <text evidence="1">Belongs to the class IV-like SAM-binding methyltransferase superfamily. RNA methyltransferase TrmH family.</text>
</comment>
<evidence type="ECO:0000313" key="5">
    <source>
        <dbReference type="EMBL" id="OZY86138.1"/>
    </source>
</evidence>
<dbReference type="InterPro" id="IPR053888">
    <property type="entry name" value="MRM3-like_sub_bind"/>
</dbReference>
<dbReference type="AlphaFoldDB" id="A0A266Q8F8"/>
<dbReference type="Gene3D" id="3.40.1280.10">
    <property type="match status" value="1"/>
</dbReference>
<proteinExistence type="inferred from homology"/>
<dbReference type="GO" id="GO:0005737">
    <property type="term" value="C:cytoplasm"/>
    <property type="evidence" value="ECO:0007669"/>
    <property type="project" value="UniProtKB-ARBA"/>
</dbReference>
<keyword evidence="2 5" id="KW-0489">Methyltransferase</keyword>
<dbReference type="Proteomes" id="UP000216101">
    <property type="component" value="Unassembled WGS sequence"/>
</dbReference>
<gene>
    <name evidence="5" type="ORF">CBP51_03655</name>
</gene>
<dbReference type="GO" id="GO:0003723">
    <property type="term" value="F:RNA binding"/>
    <property type="evidence" value="ECO:0007669"/>
    <property type="project" value="InterPro"/>
</dbReference>
<dbReference type="GO" id="GO:0008173">
    <property type="term" value="F:RNA methyltransferase activity"/>
    <property type="evidence" value="ECO:0007669"/>
    <property type="project" value="InterPro"/>
</dbReference>
<evidence type="ECO:0000256" key="2">
    <source>
        <dbReference type="ARBA" id="ARBA00022603"/>
    </source>
</evidence>
<evidence type="ECO:0000256" key="3">
    <source>
        <dbReference type="ARBA" id="ARBA00022679"/>
    </source>
</evidence>
<comment type="caution">
    <text evidence="5">The sequence shown here is derived from an EMBL/GenBank/DDBJ whole genome shotgun (WGS) entry which is preliminary data.</text>
</comment>
<dbReference type="SMART" id="SM00967">
    <property type="entry name" value="SpoU_sub_bind"/>
    <property type="match status" value="1"/>
</dbReference>
<dbReference type="InterPro" id="IPR029026">
    <property type="entry name" value="tRNA_m1G_MTases_N"/>
</dbReference>
<dbReference type="GO" id="GO:0032259">
    <property type="term" value="P:methylation"/>
    <property type="evidence" value="ECO:0007669"/>
    <property type="project" value="UniProtKB-KW"/>
</dbReference>
<organism evidence="5 6">
    <name type="scientific">Cellvibrio mixtus</name>
    <dbReference type="NCBI Taxonomy" id="39650"/>
    <lineage>
        <taxon>Bacteria</taxon>
        <taxon>Pseudomonadati</taxon>
        <taxon>Pseudomonadota</taxon>
        <taxon>Gammaproteobacteria</taxon>
        <taxon>Cellvibrionales</taxon>
        <taxon>Cellvibrionaceae</taxon>
        <taxon>Cellvibrio</taxon>
    </lineage>
</organism>
<dbReference type="InterPro" id="IPR013123">
    <property type="entry name" value="SpoU_subst-bd"/>
</dbReference>
<dbReference type="SUPFAM" id="SSF55315">
    <property type="entry name" value="L30e-like"/>
    <property type="match status" value="1"/>
</dbReference>
<name>A0A266Q8F8_9GAMM</name>
<dbReference type="GO" id="GO:0006396">
    <property type="term" value="P:RNA processing"/>
    <property type="evidence" value="ECO:0007669"/>
    <property type="project" value="InterPro"/>
</dbReference>
<dbReference type="PANTHER" id="PTHR43191">
    <property type="entry name" value="RRNA METHYLTRANSFERASE 3"/>
    <property type="match status" value="1"/>
</dbReference>
<dbReference type="Pfam" id="PF00588">
    <property type="entry name" value="SpoU_methylase"/>
    <property type="match status" value="1"/>
</dbReference>
<dbReference type="InterPro" id="IPR051259">
    <property type="entry name" value="rRNA_Methyltransferase"/>
</dbReference>
<evidence type="ECO:0000313" key="6">
    <source>
        <dbReference type="Proteomes" id="UP000216101"/>
    </source>
</evidence>
<dbReference type="InterPro" id="IPR029028">
    <property type="entry name" value="Alpha/beta_knot_MTases"/>
</dbReference>
<dbReference type="InterPro" id="IPR029064">
    <property type="entry name" value="Ribosomal_eL30-like_sf"/>
</dbReference>
<dbReference type="PANTHER" id="PTHR43191:SF2">
    <property type="entry name" value="RRNA METHYLTRANSFERASE 3, MITOCHONDRIAL"/>
    <property type="match status" value="1"/>
</dbReference>
<feature type="domain" description="RNA 2-O ribose methyltransferase substrate binding" evidence="4">
    <location>
        <begin position="24"/>
        <end position="94"/>
    </location>
</feature>
<protein>
    <submittedName>
        <fullName evidence="5">rRNA methyltransferase</fullName>
    </submittedName>
</protein>
<keyword evidence="3 5" id="KW-0808">Transferase</keyword>
<dbReference type="EMBL" id="NHNI01000001">
    <property type="protein sequence ID" value="OZY86138.1"/>
    <property type="molecule type" value="Genomic_DNA"/>
</dbReference>
<dbReference type="STRING" id="1209072.GCA_000766945_02656"/>
<reference evidence="6" key="1">
    <citation type="submission" date="2017-05" db="EMBL/GenBank/DDBJ databases">
        <authorList>
            <person name="Barney B.M."/>
        </authorList>
    </citation>
    <scope>NUCLEOTIDE SEQUENCE [LARGE SCALE GENOMIC DNA]</scope>
    <source>
        <strain evidence="6">PSBB022</strain>
    </source>
</reference>
<keyword evidence="6" id="KW-1185">Reference proteome</keyword>
<sequence>MHLKIDEIKKLHQKKYRSELGYFLVEGEHLILELEKAAEHNATLQNCELFVTEGYQHFASRFTKNLVSEKTMAQLSDTKTPQGIIAVAPIADSPKPLLTSEKVIYLYEVQDPGNLGTILRSLAWFGNFRCLLSPGSVDPYNPKVVRSSMGAIFHVPMELDVPLDAIASRFKSIATLDMNGKSLSDNSFTQFDCYVFGNEARGVPREALQAMNAQAFTIAGCGAIESLNLASAVNMCVYELKR</sequence>
<dbReference type="InterPro" id="IPR001537">
    <property type="entry name" value="SpoU_MeTrfase"/>
</dbReference>
<dbReference type="SUPFAM" id="SSF75217">
    <property type="entry name" value="alpha/beta knot"/>
    <property type="match status" value="1"/>
</dbReference>